<comment type="caution">
    <text evidence="2">The sequence shown here is derived from an EMBL/GenBank/DDBJ whole genome shotgun (WGS) entry which is preliminary data.</text>
</comment>
<evidence type="ECO:0000256" key="1">
    <source>
        <dbReference type="SAM" id="MobiDB-lite"/>
    </source>
</evidence>
<dbReference type="Proteomes" id="UP000287651">
    <property type="component" value="Unassembled WGS sequence"/>
</dbReference>
<accession>A0A426Z0L4</accession>
<evidence type="ECO:0000313" key="2">
    <source>
        <dbReference type="EMBL" id="RRT57514.1"/>
    </source>
</evidence>
<organism evidence="2 3">
    <name type="scientific">Ensete ventricosum</name>
    <name type="common">Abyssinian banana</name>
    <name type="synonym">Musa ensete</name>
    <dbReference type="NCBI Taxonomy" id="4639"/>
    <lineage>
        <taxon>Eukaryota</taxon>
        <taxon>Viridiplantae</taxon>
        <taxon>Streptophyta</taxon>
        <taxon>Embryophyta</taxon>
        <taxon>Tracheophyta</taxon>
        <taxon>Spermatophyta</taxon>
        <taxon>Magnoliopsida</taxon>
        <taxon>Liliopsida</taxon>
        <taxon>Zingiberales</taxon>
        <taxon>Musaceae</taxon>
        <taxon>Ensete</taxon>
    </lineage>
</organism>
<evidence type="ECO:0000313" key="3">
    <source>
        <dbReference type="Proteomes" id="UP000287651"/>
    </source>
</evidence>
<feature type="region of interest" description="Disordered" evidence="1">
    <location>
        <begin position="34"/>
        <end position="87"/>
    </location>
</feature>
<dbReference type="AlphaFoldDB" id="A0A426Z0L4"/>
<sequence>MYLEPRFAISTFTAGYGRYIPVRQVVGTRTARYQAVPPKIDRRPSIEQEKGKKKKKRKKKKKKRKEEKKNTYRPRAVLARAPSPLAC</sequence>
<proteinExistence type="predicted"/>
<feature type="non-terminal residue" evidence="2">
    <location>
        <position position="87"/>
    </location>
</feature>
<dbReference type="EMBL" id="AMZH03009124">
    <property type="protein sequence ID" value="RRT57514.1"/>
    <property type="molecule type" value="Genomic_DNA"/>
</dbReference>
<name>A0A426Z0L4_ENSVE</name>
<feature type="compositionally biased region" description="Basic residues" evidence="1">
    <location>
        <begin position="51"/>
        <end position="66"/>
    </location>
</feature>
<reference evidence="2 3" key="1">
    <citation type="journal article" date="2014" name="Agronomy (Basel)">
        <title>A Draft Genome Sequence for Ensete ventricosum, the Drought-Tolerant Tree Against Hunger.</title>
        <authorList>
            <person name="Harrison J."/>
            <person name="Moore K.A."/>
            <person name="Paszkiewicz K."/>
            <person name="Jones T."/>
            <person name="Grant M."/>
            <person name="Ambacheew D."/>
            <person name="Muzemil S."/>
            <person name="Studholme D.J."/>
        </authorList>
    </citation>
    <scope>NUCLEOTIDE SEQUENCE [LARGE SCALE GENOMIC DNA]</scope>
</reference>
<feature type="compositionally biased region" description="Basic and acidic residues" evidence="1">
    <location>
        <begin position="39"/>
        <end position="50"/>
    </location>
</feature>
<gene>
    <name evidence="2" type="ORF">B296_00016317</name>
</gene>
<protein>
    <submittedName>
        <fullName evidence="2">Uncharacterized protein</fullName>
    </submittedName>
</protein>